<keyword evidence="2" id="KW-1185">Reference proteome</keyword>
<accession>A0A5N3VVK7</accession>
<organism evidence="1 2">
    <name type="scientific">Muntiacus muntjak</name>
    <name type="common">Barking deer</name>
    <name type="synonym">Indian muntjac</name>
    <dbReference type="NCBI Taxonomy" id="9888"/>
    <lineage>
        <taxon>Eukaryota</taxon>
        <taxon>Metazoa</taxon>
        <taxon>Chordata</taxon>
        <taxon>Craniata</taxon>
        <taxon>Vertebrata</taxon>
        <taxon>Euteleostomi</taxon>
        <taxon>Mammalia</taxon>
        <taxon>Eutheria</taxon>
        <taxon>Laurasiatheria</taxon>
        <taxon>Artiodactyla</taxon>
        <taxon>Ruminantia</taxon>
        <taxon>Pecora</taxon>
        <taxon>Cervidae</taxon>
        <taxon>Muntiacinae</taxon>
        <taxon>Muntiacus</taxon>
    </lineage>
</organism>
<name>A0A5N3VVK7_MUNMU</name>
<dbReference type="Proteomes" id="UP000326458">
    <property type="component" value="Unassembled WGS sequence"/>
</dbReference>
<gene>
    <name evidence="1" type="ORF">FD754_016953</name>
</gene>
<sequence length="124" mass="14293">MYFSILPFSFSLPFLPVINSFPYTDRQGEYKTTSGLWPIMESENNKLCSLYSFRNTSTSPHKPDEGSRDREIMTSVTFGTPERRKGSLADVVDTLKQKKLEEMTRTEQEAATLFFIFSSHISFQ</sequence>
<evidence type="ECO:0000313" key="1">
    <source>
        <dbReference type="EMBL" id="KAB0352096.1"/>
    </source>
</evidence>
<evidence type="ECO:0000313" key="2">
    <source>
        <dbReference type="Proteomes" id="UP000326458"/>
    </source>
</evidence>
<comment type="caution">
    <text evidence="1">The sequence shown here is derived from an EMBL/GenBank/DDBJ whole genome shotgun (WGS) entry which is preliminary data.</text>
</comment>
<proteinExistence type="predicted"/>
<protein>
    <submittedName>
        <fullName evidence="1">Uncharacterized protein</fullName>
    </submittedName>
</protein>
<reference evidence="1 2" key="1">
    <citation type="submission" date="2019-06" db="EMBL/GenBank/DDBJ databases">
        <title>Discovery of a novel chromosome fission-fusion reversal in muntjac.</title>
        <authorList>
            <person name="Mudd A.B."/>
            <person name="Bredeson J.V."/>
            <person name="Baum R."/>
            <person name="Hockemeyer D."/>
            <person name="Rokhsar D.S."/>
        </authorList>
    </citation>
    <scope>NUCLEOTIDE SEQUENCE [LARGE SCALE GENOMIC DNA]</scope>
    <source>
        <strain evidence="1">UTSW_UCB_Mm</strain>
        <tissue evidence="1">Fibroblast cell line</tissue>
    </source>
</reference>
<dbReference type="AlphaFoldDB" id="A0A5N3VVK7"/>
<dbReference type="EMBL" id="VCEA01000002">
    <property type="protein sequence ID" value="KAB0352096.1"/>
    <property type="molecule type" value="Genomic_DNA"/>
</dbReference>